<accession>X1UYW4</accession>
<name>X1UYW4_9ZZZZ</name>
<sequence>ALFPHSGDLVLMGTYDPKSQVVSCFEQQWACHGGIGGPQEIAFMIMPREVNWDLGEVTQATDIYPFFANRYAVQARCPGDKSAASA</sequence>
<protein>
    <submittedName>
        <fullName evidence="1">Uncharacterized protein</fullName>
    </submittedName>
</protein>
<proteinExistence type="predicted"/>
<comment type="caution">
    <text evidence="1">The sequence shown here is derived from an EMBL/GenBank/DDBJ whole genome shotgun (WGS) entry which is preliminary data.</text>
</comment>
<feature type="non-terminal residue" evidence="1">
    <location>
        <position position="1"/>
    </location>
</feature>
<evidence type="ECO:0000313" key="1">
    <source>
        <dbReference type="EMBL" id="GAJ05081.1"/>
    </source>
</evidence>
<gene>
    <name evidence="1" type="ORF">S12H4_44919</name>
</gene>
<reference evidence="1" key="1">
    <citation type="journal article" date="2014" name="Front. Microbiol.">
        <title>High frequency of phylogenetically diverse reductive dehalogenase-homologous genes in deep subseafloor sedimentary metagenomes.</title>
        <authorList>
            <person name="Kawai M."/>
            <person name="Futagami T."/>
            <person name="Toyoda A."/>
            <person name="Takaki Y."/>
            <person name="Nishi S."/>
            <person name="Hori S."/>
            <person name="Arai W."/>
            <person name="Tsubouchi T."/>
            <person name="Morono Y."/>
            <person name="Uchiyama I."/>
            <person name="Ito T."/>
            <person name="Fujiyama A."/>
            <person name="Inagaki F."/>
            <person name="Takami H."/>
        </authorList>
    </citation>
    <scope>NUCLEOTIDE SEQUENCE</scope>
    <source>
        <strain evidence="1">Expedition CK06-06</strain>
    </source>
</reference>
<dbReference type="EMBL" id="BARW01027722">
    <property type="protein sequence ID" value="GAJ05081.1"/>
    <property type="molecule type" value="Genomic_DNA"/>
</dbReference>
<organism evidence="1">
    <name type="scientific">marine sediment metagenome</name>
    <dbReference type="NCBI Taxonomy" id="412755"/>
    <lineage>
        <taxon>unclassified sequences</taxon>
        <taxon>metagenomes</taxon>
        <taxon>ecological metagenomes</taxon>
    </lineage>
</organism>
<dbReference type="AlphaFoldDB" id="X1UYW4"/>